<dbReference type="Gene3D" id="1.25.40.10">
    <property type="entry name" value="Tetratricopeptide repeat domain"/>
    <property type="match status" value="1"/>
</dbReference>
<accession>A0A8T0GP62</accession>
<evidence type="ECO:0000313" key="4">
    <source>
        <dbReference type="Proteomes" id="UP000822688"/>
    </source>
</evidence>
<dbReference type="Proteomes" id="UP000822688">
    <property type="component" value="Chromosome 10"/>
</dbReference>
<keyword evidence="1" id="KW-0677">Repeat</keyword>
<dbReference type="InterPro" id="IPR039941">
    <property type="entry name" value="TT30"/>
</dbReference>
<evidence type="ECO:0000256" key="1">
    <source>
        <dbReference type="ARBA" id="ARBA00022737"/>
    </source>
</evidence>
<dbReference type="AlphaFoldDB" id="A0A8T0GP62"/>
<dbReference type="EMBL" id="CM026431">
    <property type="protein sequence ID" value="KAG0559994.1"/>
    <property type="molecule type" value="Genomic_DNA"/>
</dbReference>
<evidence type="ECO:0000313" key="3">
    <source>
        <dbReference type="EMBL" id="KAG0559994.1"/>
    </source>
</evidence>
<gene>
    <name evidence="3" type="ORF">KC19_10G145700</name>
</gene>
<dbReference type="SUPFAM" id="SSF48452">
    <property type="entry name" value="TPR-like"/>
    <property type="match status" value="1"/>
</dbReference>
<dbReference type="PANTHER" id="PTHR20931:SF0">
    <property type="entry name" value="TETRATRICOPEPTIDE REPEAT PROTEIN 30"/>
    <property type="match status" value="1"/>
</dbReference>
<protein>
    <recommendedName>
        <fullName evidence="5">Tetratricopeptide repeat protein 30</fullName>
    </recommendedName>
</protein>
<keyword evidence="2" id="KW-0802">TPR repeat</keyword>
<keyword evidence="4" id="KW-1185">Reference proteome</keyword>
<dbReference type="InterPro" id="IPR011990">
    <property type="entry name" value="TPR-like_helical_dom_sf"/>
</dbReference>
<evidence type="ECO:0000256" key="2">
    <source>
        <dbReference type="ARBA" id="ARBA00022803"/>
    </source>
</evidence>
<proteinExistence type="predicted"/>
<reference evidence="3" key="1">
    <citation type="submission" date="2020-06" db="EMBL/GenBank/DDBJ databases">
        <title>WGS assembly of Ceratodon purpureus strain R40.</title>
        <authorList>
            <person name="Carey S.B."/>
            <person name="Jenkins J."/>
            <person name="Shu S."/>
            <person name="Lovell J.T."/>
            <person name="Sreedasyam A."/>
            <person name="Maumus F."/>
            <person name="Tiley G.P."/>
            <person name="Fernandez-Pozo N."/>
            <person name="Barry K."/>
            <person name="Chen C."/>
            <person name="Wang M."/>
            <person name="Lipzen A."/>
            <person name="Daum C."/>
            <person name="Saski C.A."/>
            <person name="Payton A.C."/>
            <person name="Mcbreen J.C."/>
            <person name="Conrad R.E."/>
            <person name="Kollar L.M."/>
            <person name="Olsson S."/>
            <person name="Huttunen S."/>
            <person name="Landis J.B."/>
            <person name="Wickett N.J."/>
            <person name="Johnson M.G."/>
            <person name="Rensing S.A."/>
            <person name="Grimwood J."/>
            <person name="Schmutz J."/>
            <person name="Mcdaniel S.F."/>
        </authorList>
    </citation>
    <scope>NUCLEOTIDE SEQUENCE</scope>
    <source>
        <strain evidence="3">R40</strain>
    </source>
</reference>
<organism evidence="3 4">
    <name type="scientific">Ceratodon purpureus</name>
    <name type="common">Fire moss</name>
    <name type="synonym">Dicranum purpureum</name>
    <dbReference type="NCBI Taxonomy" id="3225"/>
    <lineage>
        <taxon>Eukaryota</taxon>
        <taxon>Viridiplantae</taxon>
        <taxon>Streptophyta</taxon>
        <taxon>Embryophyta</taxon>
        <taxon>Bryophyta</taxon>
        <taxon>Bryophytina</taxon>
        <taxon>Bryopsida</taxon>
        <taxon>Dicranidae</taxon>
        <taxon>Pseudoditrichales</taxon>
        <taxon>Ditrichaceae</taxon>
        <taxon>Ceratodon</taxon>
    </lineage>
</organism>
<comment type="caution">
    <text evidence="3">The sequence shown here is derived from an EMBL/GenBank/DDBJ whole genome shotgun (WGS) entry which is preliminary data.</text>
</comment>
<evidence type="ECO:0008006" key="5">
    <source>
        <dbReference type="Google" id="ProtNLM"/>
    </source>
</evidence>
<name>A0A8T0GP62_CERPU</name>
<dbReference type="GO" id="GO:0042073">
    <property type="term" value="P:intraciliary transport"/>
    <property type="evidence" value="ECO:0007669"/>
    <property type="project" value="TreeGrafter"/>
</dbReference>
<dbReference type="PANTHER" id="PTHR20931">
    <property type="entry name" value="TETRATRICOPEPTIDE REPEAT PROTEIN 30"/>
    <property type="match status" value="1"/>
</dbReference>
<dbReference type="GO" id="GO:0120170">
    <property type="term" value="F:intraciliary transport particle B binding"/>
    <property type="evidence" value="ECO:0007669"/>
    <property type="project" value="TreeGrafter"/>
</dbReference>
<dbReference type="GO" id="GO:0030992">
    <property type="term" value="C:intraciliary transport particle B"/>
    <property type="evidence" value="ECO:0007669"/>
    <property type="project" value="TreeGrafter"/>
</dbReference>
<dbReference type="GO" id="GO:0005879">
    <property type="term" value="C:axonemal microtubule"/>
    <property type="evidence" value="ECO:0007669"/>
    <property type="project" value="TreeGrafter"/>
</dbReference>
<sequence>MELQSCKLVQNQCCPQETFGNLLLLYCKPSHGLYDLAADVMAENAELTFKHLTQKYVPVLMAMAKIWWDKEDYAQVERIFQQSTDLCSEHNLWKLNVAHTFFMQENKYKEAIHYYEPIVKEVGDNVLTVTAIVLANLCVSYIMTSRNEDAEDLMRKIEKEEERAHYDVSTLA</sequence>